<dbReference type="InterPro" id="IPR058031">
    <property type="entry name" value="AAA_lid_NorR"/>
</dbReference>
<dbReference type="Pfam" id="PF25601">
    <property type="entry name" value="AAA_lid_14"/>
    <property type="match status" value="1"/>
</dbReference>
<dbReference type="Pfam" id="PF00158">
    <property type="entry name" value="Sigma54_activat"/>
    <property type="match status" value="1"/>
</dbReference>
<dbReference type="SMART" id="SM00382">
    <property type="entry name" value="AAA"/>
    <property type="match status" value="1"/>
</dbReference>
<dbReference type="OrthoDB" id="9763792at2"/>
<dbReference type="PROSITE" id="PS00688">
    <property type="entry name" value="SIGMA54_INTERACT_3"/>
    <property type="match status" value="1"/>
</dbReference>
<dbReference type="GO" id="GO:0006355">
    <property type="term" value="P:regulation of DNA-templated transcription"/>
    <property type="evidence" value="ECO:0007669"/>
    <property type="project" value="InterPro"/>
</dbReference>
<sequence length="492" mass="54991">MQTDTERLAGNQRALLLAMPEMVLLVNSNGTIEFMNQSALKFFGGLQSNVSADSSEKRALHPDLLGIVQDSVGNKGKPNLGTSIINGFHLEYSIAPFSGYKGDKLFWIIIKNLTEEKKYQKELTRFHQNIESILVNKISELKESERVRKNLSSQLDTLKNHFEHHPSRGVMVGSSDALRRVRDTVFQIAKTDTTVLITGESGTGKELVVNMIHGTSNRKDKPLLKINCNAINDSLLESDLFGYEKGAFTGADSRRKGKFEVVDGGTIFLDEIGDISPRMQAALLRVLQDGQIIRVGGNAPIKTDVRILAATNVDLSEAVQQGSFRLDLFYRLSIININIPSLRERREDILDLAFHFLNKYCDAFNKKIDLIAEPISQKLLNHDWPGNVRELENVIQRAVLMSKENMLSGQDIVFDNTAHSQQNCTVSSILEGFNGTSLKGIVSQIEKEIILHKLEMFQGNVAMAADVLQIGKTALYEKMKRYDISPKTLRSN</sequence>
<dbReference type="InterPro" id="IPR002197">
    <property type="entry name" value="HTH_Fis"/>
</dbReference>
<evidence type="ECO:0000256" key="2">
    <source>
        <dbReference type="ARBA" id="ARBA00022840"/>
    </source>
</evidence>
<dbReference type="GO" id="GO:0043565">
    <property type="term" value="F:sequence-specific DNA binding"/>
    <property type="evidence" value="ECO:0007669"/>
    <property type="project" value="InterPro"/>
</dbReference>
<dbReference type="RefSeq" id="WP_073379157.1">
    <property type="nucleotide sequence ID" value="NZ_FQXS01000042.1"/>
</dbReference>
<protein>
    <submittedName>
        <fullName evidence="6">Nif-specific regulatory protein</fullName>
    </submittedName>
</protein>
<dbReference type="InterPro" id="IPR025944">
    <property type="entry name" value="Sigma_54_int_dom_CS"/>
</dbReference>
<dbReference type="InterPro" id="IPR002078">
    <property type="entry name" value="Sigma_54_int"/>
</dbReference>
<dbReference type="GO" id="GO:0005524">
    <property type="term" value="F:ATP binding"/>
    <property type="evidence" value="ECO:0007669"/>
    <property type="project" value="UniProtKB-KW"/>
</dbReference>
<dbReference type="InterPro" id="IPR027417">
    <property type="entry name" value="P-loop_NTPase"/>
</dbReference>
<dbReference type="AlphaFoldDB" id="A0A1M5YLQ9"/>
<keyword evidence="7" id="KW-1185">Reference proteome</keyword>
<evidence type="ECO:0000259" key="5">
    <source>
        <dbReference type="PROSITE" id="PS50045"/>
    </source>
</evidence>
<dbReference type="Pfam" id="PF13188">
    <property type="entry name" value="PAS_8"/>
    <property type="match status" value="1"/>
</dbReference>
<dbReference type="PRINTS" id="PR01590">
    <property type="entry name" value="HTHFIS"/>
</dbReference>
<reference evidence="6 7" key="1">
    <citation type="submission" date="2016-11" db="EMBL/GenBank/DDBJ databases">
        <authorList>
            <person name="Jaros S."/>
            <person name="Januszkiewicz K."/>
            <person name="Wedrychowicz H."/>
        </authorList>
    </citation>
    <scope>NUCLEOTIDE SEQUENCE [LARGE SCALE GENOMIC DNA]</scope>
    <source>
        <strain evidence="6 7">DSM 9705</strain>
    </source>
</reference>
<evidence type="ECO:0000256" key="3">
    <source>
        <dbReference type="ARBA" id="ARBA00023015"/>
    </source>
</evidence>
<evidence type="ECO:0000256" key="4">
    <source>
        <dbReference type="ARBA" id="ARBA00023163"/>
    </source>
</evidence>
<dbReference type="InterPro" id="IPR009057">
    <property type="entry name" value="Homeodomain-like_sf"/>
</dbReference>
<dbReference type="InterPro" id="IPR025662">
    <property type="entry name" value="Sigma_54_int_dom_ATP-bd_1"/>
</dbReference>
<dbReference type="SUPFAM" id="SSF52540">
    <property type="entry name" value="P-loop containing nucleoside triphosphate hydrolases"/>
    <property type="match status" value="1"/>
</dbReference>
<organism evidence="6 7">
    <name type="scientific">Desulfofustis glycolicus DSM 9705</name>
    <dbReference type="NCBI Taxonomy" id="1121409"/>
    <lineage>
        <taxon>Bacteria</taxon>
        <taxon>Pseudomonadati</taxon>
        <taxon>Thermodesulfobacteriota</taxon>
        <taxon>Desulfobulbia</taxon>
        <taxon>Desulfobulbales</taxon>
        <taxon>Desulfocapsaceae</taxon>
        <taxon>Desulfofustis</taxon>
    </lineage>
</organism>
<dbReference type="SMART" id="SM00091">
    <property type="entry name" value="PAS"/>
    <property type="match status" value="1"/>
</dbReference>
<evidence type="ECO:0000313" key="7">
    <source>
        <dbReference type="Proteomes" id="UP000184139"/>
    </source>
</evidence>
<proteinExistence type="predicted"/>
<dbReference type="SUPFAM" id="SSF46689">
    <property type="entry name" value="Homeodomain-like"/>
    <property type="match status" value="1"/>
</dbReference>
<dbReference type="Proteomes" id="UP000184139">
    <property type="component" value="Unassembled WGS sequence"/>
</dbReference>
<dbReference type="Gene3D" id="3.40.50.300">
    <property type="entry name" value="P-loop containing nucleotide triphosphate hydrolases"/>
    <property type="match status" value="1"/>
</dbReference>
<dbReference type="InterPro" id="IPR000014">
    <property type="entry name" value="PAS"/>
</dbReference>
<gene>
    <name evidence="6" type="ORF">SAMN02745124_04181</name>
</gene>
<dbReference type="Gene3D" id="1.10.10.60">
    <property type="entry name" value="Homeodomain-like"/>
    <property type="match status" value="1"/>
</dbReference>
<dbReference type="Gene3D" id="1.10.8.60">
    <property type="match status" value="1"/>
</dbReference>
<keyword evidence="4" id="KW-0804">Transcription</keyword>
<keyword evidence="3" id="KW-0805">Transcription regulation</keyword>
<dbReference type="STRING" id="1121409.SAMN02745124_04181"/>
<dbReference type="PANTHER" id="PTHR32071">
    <property type="entry name" value="TRANSCRIPTIONAL REGULATORY PROTEIN"/>
    <property type="match status" value="1"/>
</dbReference>
<dbReference type="Pfam" id="PF02954">
    <property type="entry name" value="HTH_8"/>
    <property type="match status" value="1"/>
</dbReference>
<dbReference type="FunFam" id="3.40.50.300:FF:000006">
    <property type="entry name" value="DNA-binding transcriptional regulator NtrC"/>
    <property type="match status" value="1"/>
</dbReference>
<dbReference type="Gene3D" id="3.30.450.20">
    <property type="entry name" value="PAS domain"/>
    <property type="match status" value="1"/>
</dbReference>
<dbReference type="EMBL" id="FQXS01000042">
    <property type="protein sequence ID" value="SHI12784.1"/>
    <property type="molecule type" value="Genomic_DNA"/>
</dbReference>
<dbReference type="PROSITE" id="PS50045">
    <property type="entry name" value="SIGMA54_INTERACT_4"/>
    <property type="match status" value="1"/>
</dbReference>
<keyword evidence="1" id="KW-0547">Nucleotide-binding</keyword>
<dbReference type="CDD" id="cd00009">
    <property type="entry name" value="AAA"/>
    <property type="match status" value="1"/>
</dbReference>
<dbReference type="PROSITE" id="PS00675">
    <property type="entry name" value="SIGMA54_INTERACT_1"/>
    <property type="match status" value="1"/>
</dbReference>
<name>A0A1M5YLQ9_9BACT</name>
<evidence type="ECO:0000256" key="1">
    <source>
        <dbReference type="ARBA" id="ARBA00022741"/>
    </source>
</evidence>
<dbReference type="InterPro" id="IPR003593">
    <property type="entry name" value="AAA+_ATPase"/>
</dbReference>
<evidence type="ECO:0000313" key="6">
    <source>
        <dbReference type="EMBL" id="SHI12784.1"/>
    </source>
</evidence>
<feature type="domain" description="Sigma-54 factor interaction" evidence="5">
    <location>
        <begin position="171"/>
        <end position="400"/>
    </location>
</feature>
<keyword evidence="2" id="KW-0067">ATP-binding</keyword>
<accession>A0A1M5YLQ9</accession>